<dbReference type="AlphaFoldDB" id="A0AA38X7L5"/>
<feature type="region of interest" description="Disordered" evidence="1">
    <location>
        <begin position="1075"/>
        <end position="1105"/>
    </location>
</feature>
<protein>
    <submittedName>
        <fullName evidence="2">Uncharacterized protein</fullName>
    </submittedName>
</protein>
<dbReference type="EMBL" id="JAPDRK010000010">
    <property type="protein sequence ID" value="KAJ9608345.1"/>
    <property type="molecule type" value="Genomic_DNA"/>
</dbReference>
<feature type="compositionally biased region" description="Acidic residues" evidence="1">
    <location>
        <begin position="1081"/>
        <end position="1092"/>
    </location>
</feature>
<feature type="region of interest" description="Disordered" evidence="1">
    <location>
        <begin position="950"/>
        <end position="969"/>
    </location>
</feature>
<feature type="compositionally biased region" description="Basic residues" evidence="1">
    <location>
        <begin position="953"/>
        <end position="969"/>
    </location>
</feature>
<comment type="caution">
    <text evidence="2">The sequence shown here is derived from an EMBL/GenBank/DDBJ whole genome shotgun (WGS) entry which is preliminary data.</text>
</comment>
<evidence type="ECO:0000256" key="1">
    <source>
        <dbReference type="SAM" id="MobiDB-lite"/>
    </source>
</evidence>
<keyword evidence="3" id="KW-1185">Reference proteome</keyword>
<accession>A0AA38X7L5</accession>
<reference evidence="2" key="1">
    <citation type="submission" date="2022-10" db="EMBL/GenBank/DDBJ databases">
        <title>Culturing micro-colonial fungi from biological soil crusts in the Mojave desert and describing Neophaeococcomyces mojavensis, and introducing the new genera and species Taxawa tesnikishii.</title>
        <authorList>
            <person name="Kurbessoian T."/>
            <person name="Stajich J.E."/>
        </authorList>
    </citation>
    <scope>NUCLEOTIDE SEQUENCE</scope>
    <source>
        <strain evidence="2">TK_41</strain>
    </source>
</reference>
<name>A0AA38X7L5_9EURO</name>
<evidence type="ECO:0000313" key="3">
    <source>
        <dbReference type="Proteomes" id="UP001172673"/>
    </source>
</evidence>
<dbReference type="Proteomes" id="UP001172673">
    <property type="component" value="Unassembled WGS sequence"/>
</dbReference>
<organism evidence="2 3">
    <name type="scientific">Cladophialophora chaetospira</name>
    <dbReference type="NCBI Taxonomy" id="386627"/>
    <lineage>
        <taxon>Eukaryota</taxon>
        <taxon>Fungi</taxon>
        <taxon>Dikarya</taxon>
        <taxon>Ascomycota</taxon>
        <taxon>Pezizomycotina</taxon>
        <taxon>Eurotiomycetes</taxon>
        <taxon>Chaetothyriomycetidae</taxon>
        <taxon>Chaetothyriales</taxon>
        <taxon>Herpotrichiellaceae</taxon>
        <taxon>Cladophialophora</taxon>
    </lineage>
</organism>
<proteinExistence type="predicted"/>
<evidence type="ECO:0000313" key="2">
    <source>
        <dbReference type="EMBL" id="KAJ9608345.1"/>
    </source>
</evidence>
<sequence length="1105" mass="127764">MYSEDLIQLSRKRRIATEAALQFSARTGCKILWVEGRSFECFIRDYRAAYTAVTGEHLPHGLTLGHTLLKMRATLESCRNEWLMVIFDLQYYLEEDIQTGLNYSNLFLPEWSRILVTSSDIKSKPGGSLDQDEAMTCCLKFARRATCLHVTTLEEERTKQYMKAAGVNPQDVDFPAFRHLTSSSIPPLRLALSCASLRLLNISASRFHLLCLQKAKEGTSPVWTGYTPVFADTMSILWEALNDYNTAAVRLLAICEVVDRRDIPICLVRQFPEFRNQEHRFDSAMNVLRLSGLIEVHQKYGTPTINLHLLPYRWVQFKLRRVQDNDEYRDLVHSWISILNKYLVKPGTEFSKEDATFDPGKFWPIFAHIAVLCNLKPAHIRQLRSFGYMLFLKNVGLLLAEDGLLPSLAGITISHALKMCGYLRSRCRDEQQLDRHYVHIRQIRAMAFLKVSEYRQGEIELWEAQNILNIRLAEDAESKHKSRQIQDAVAHLSICQGNGAQAIRVLEDVLEHPEPNADPAKLAQRHYWMATCKGALEEDLVSLEHSHMAMRHWLELSHEERWGYKDSRRLHWVEKHMLNLIGFSKFKGAILLGRQLLERARDLTPVLGQSVSRLTYRVVFCLCALDKVDEAEAAVVDLLEMPAPEKDMDEVTKSYLLHTLHELAVTMQRVGRTVEAEGLFRLNIRYATMYDIKTLSGNEKYDTWRDFVQLVMCLIEQGKVHEARESTEDYQSEDADPEFLQTTIRNTITAYDFIKDLYARAIEAEKAGTTPEFRAALDVDGYRASLKRAIQLFGSVKRRVRSGRDFESDIDLHHISRARKSRLLHLLEFRLVYLSWVATKDASLDPNMNEYLWANRRQSVLGQYWKVCECRRHSHRELELHHFVDPKFDPPAQQHKLKQKLITDWITRTPAEKPRPPGCTPTCPCISANTLGPKETASWESKLLIWTDDQSTSKHKRKPSHPYRVRRPPKAPVSEDELFQLVRPNTWWWVQSEFASGEVDGENYILRNATNIPAITVTPPDGQVYFLPMAKETQGKLGRWFERDYAKDWWRMLERERGGDGGDVTREGKAKMHVASRLDDILEDEEEDEGERDVERDVESEYTQV</sequence>
<gene>
    <name evidence="2" type="ORF">H2200_007333</name>
</gene>